<evidence type="ECO:0000313" key="1">
    <source>
        <dbReference type="EMBL" id="KAJ9094947.1"/>
    </source>
</evidence>
<accession>A0ACC2V7M1</accession>
<organism evidence="1 2">
    <name type="scientific">Naganishia friedmannii</name>
    <dbReference type="NCBI Taxonomy" id="89922"/>
    <lineage>
        <taxon>Eukaryota</taxon>
        <taxon>Fungi</taxon>
        <taxon>Dikarya</taxon>
        <taxon>Basidiomycota</taxon>
        <taxon>Agaricomycotina</taxon>
        <taxon>Tremellomycetes</taxon>
        <taxon>Filobasidiales</taxon>
        <taxon>Filobasidiaceae</taxon>
        <taxon>Naganishia</taxon>
    </lineage>
</organism>
<dbReference type="Proteomes" id="UP001227268">
    <property type="component" value="Unassembled WGS sequence"/>
</dbReference>
<sequence length="157" mass="17558">MASSRGKTALSFARTWHTVSAKDRTLGQLATRIAWVLQGKHKPVWDPAVDAGDYVTVTSALDVHLSGKKATDKVYRYHSGFIGGLKEVPIGRMRERRPEEIIRKAVSAMLPKNTFRQRRLDRLKIFTTEAGAVGGNPYEGNGQGRVDVQQQQQQQQQ</sequence>
<proteinExistence type="predicted"/>
<reference evidence="1" key="1">
    <citation type="submission" date="2023-04" db="EMBL/GenBank/DDBJ databases">
        <title>Draft Genome sequencing of Naganishia species isolated from polar environments using Oxford Nanopore Technology.</title>
        <authorList>
            <person name="Leo P."/>
            <person name="Venkateswaran K."/>
        </authorList>
    </citation>
    <scope>NUCLEOTIDE SEQUENCE</scope>
    <source>
        <strain evidence="1">MNA-CCFEE 5423</strain>
    </source>
</reference>
<comment type="caution">
    <text evidence="1">The sequence shown here is derived from an EMBL/GenBank/DDBJ whole genome shotgun (WGS) entry which is preliminary data.</text>
</comment>
<protein>
    <submittedName>
        <fullName evidence="1">Uncharacterized protein</fullName>
    </submittedName>
</protein>
<name>A0ACC2V7M1_9TREE</name>
<evidence type="ECO:0000313" key="2">
    <source>
        <dbReference type="Proteomes" id="UP001227268"/>
    </source>
</evidence>
<gene>
    <name evidence="1" type="ORF">QFC21_005739</name>
</gene>
<keyword evidence="2" id="KW-1185">Reference proteome</keyword>
<dbReference type="EMBL" id="JASBWT010000023">
    <property type="protein sequence ID" value="KAJ9094947.1"/>
    <property type="molecule type" value="Genomic_DNA"/>
</dbReference>